<dbReference type="Proteomes" id="UP000013827">
    <property type="component" value="Unassembled WGS sequence"/>
</dbReference>
<dbReference type="GO" id="GO:0004725">
    <property type="term" value="F:protein tyrosine phosphatase activity"/>
    <property type="evidence" value="ECO:0007669"/>
    <property type="project" value="UniProtKB-EC"/>
</dbReference>
<dbReference type="PANTHER" id="PTHR10159:SF519">
    <property type="entry name" value="DUAL SPECIFICITY PROTEIN PHOSPHATASE MPK3"/>
    <property type="match status" value="1"/>
</dbReference>
<evidence type="ECO:0000259" key="5">
    <source>
        <dbReference type="SMART" id="SM00195"/>
    </source>
</evidence>
<dbReference type="InterPro" id="IPR020422">
    <property type="entry name" value="TYR_PHOSPHATASE_DUAL_dom"/>
</dbReference>
<dbReference type="Pfam" id="PF00782">
    <property type="entry name" value="DSPc"/>
    <property type="match status" value="1"/>
</dbReference>
<dbReference type="EnsemblProtists" id="EOD40645">
    <property type="protein sequence ID" value="EOD40645"/>
    <property type="gene ID" value="EMIHUDRAFT_222350"/>
</dbReference>
<dbReference type="InterPro" id="IPR000340">
    <property type="entry name" value="Dual-sp_phosphatase_cat-dom"/>
</dbReference>
<dbReference type="STRING" id="2903.R1FNJ8"/>
<evidence type="ECO:0000313" key="7">
    <source>
        <dbReference type="Proteomes" id="UP000013827"/>
    </source>
</evidence>
<dbReference type="eggNOG" id="KOG1716">
    <property type="taxonomic scope" value="Eukaryota"/>
</dbReference>
<evidence type="ECO:0000256" key="3">
    <source>
        <dbReference type="ARBA" id="ARBA00022801"/>
    </source>
</evidence>
<dbReference type="PaxDb" id="2903-EOD40645"/>
<feature type="domain" description="Tyrosine-protein phosphatase" evidence="5">
    <location>
        <begin position="5"/>
        <end position="126"/>
    </location>
</feature>
<dbReference type="SUPFAM" id="SSF52799">
    <property type="entry name" value="(Phosphotyrosine protein) phosphatases II"/>
    <property type="match status" value="1"/>
</dbReference>
<keyword evidence="7" id="KW-1185">Reference proteome</keyword>
<evidence type="ECO:0000256" key="2">
    <source>
        <dbReference type="ARBA" id="ARBA00013064"/>
    </source>
</evidence>
<comment type="similarity">
    <text evidence="1">Belongs to the protein-tyrosine phosphatase family. Non-receptor class dual specificity subfamily.</text>
</comment>
<dbReference type="GeneID" id="17285921"/>
<name>A0A0D3KY10_EMIH1</name>
<dbReference type="PANTHER" id="PTHR10159">
    <property type="entry name" value="DUAL SPECIFICITY PROTEIN PHOSPHATASE"/>
    <property type="match status" value="1"/>
</dbReference>
<proteinExistence type="inferred from homology"/>
<dbReference type="GO" id="GO:0005737">
    <property type="term" value="C:cytoplasm"/>
    <property type="evidence" value="ECO:0007669"/>
    <property type="project" value="TreeGrafter"/>
</dbReference>
<keyword evidence="4" id="KW-0904">Protein phosphatase</keyword>
<dbReference type="AlphaFoldDB" id="A0A0D3KY10"/>
<dbReference type="RefSeq" id="XP_005793074.1">
    <property type="nucleotide sequence ID" value="XM_005793017.1"/>
</dbReference>
<dbReference type="CDD" id="cd14498">
    <property type="entry name" value="DSP"/>
    <property type="match status" value="1"/>
</dbReference>
<dbReference type="Gene3D" id="3.90.190.10">
    <property type="entry name" value="Protein tyrosine phosphatase superfamily"/>
    <property type="match status" value="2"/>
</dbReference>
<evidence type="ECO:0000313" key="6">
    <source>
        <dbReference type="EnsemblProtists" id="EOD40645"/>
    </source>
</evidence>
<dbReference type="KEGG" id="ehx:EMIHUDRAFT_222350"/>
<reference evidence="7" key="1">
    <citation type="journal article" date="2013" name="Nature">
        <title>Pan genome of the phytoplankton Emiliania underpins its global distribution.</title>
        <authorList>
            <person name="Read B.A."/>
            <person name="Kegel J."/>
            <person name="Klute M.J."/>
            <person name="Kuo A."/>
            <person name="Lefebvre S.C."/>
            <person name="Maumus F."/>
            <person name="Mayer C."/>
            <person name="Miller J."/>
            <person name="Monier A."/>
            <person name="Salamov A."/>
            <person name="Young J."/>
            <person name="Aguilar M."/>
            <person name="Claverie J.M."/>
            <person name="Frickenhaus S."/>
            <person name="Gonzalez K."/>
            <person name="Herman E.K."/>
            <person name="Lin Y.C."/>
            <person name="Napier J."/>
            <person name="Ogata H."/>
            <person name="Sarno A.F."/>
            <person name="Shmutz J."/>
            <person name="Schroeder D."/>
            <person name="de Vargas C."/>
            <person name="Verret F."/>
            <person name="von Dassow P."/>
            <person name="Valentin K."/>
            <person name="Van de Peer Y."/>
            <person name="Wheeler G."/>
            <person name="Dacks J.B."/>
            <person name="Delwiche C.F."/>
            <person name="Dyhrman S.T."/>
            <person name="Glockner G."/>
            <person name="John U."/>
            <person name="Richards T."/>
            <person name="Worden A.Z."/>
            <person name="Zhang X."/>
            <person name="Grigoriev I.V."/>
            <person name="Allen A.E."/>
            <person name="Bidle K."/>
            <person name="Borodovsky M."/>
            <person name="Bowler C."/>
            <person name="Brownlee C."/>
            <person name="Cock J.M."/>
            <person name="Elias M."/>
            <person name="Gladyshev V.N."/>
            <person name="Groth M."/>
            <person name="Guda C."/>
            <person name="Hadaegh A."/>
            <person name="Iglesias-Rodriguez M.D."/>
            <person name="Jenkins J."/>
            <person name="Jones B.M."/>
            <person name="Lawson T."/>
            <person name="Leese F."/>
            <person name="Lindquist E."/>
            <person name="Lobanov A."/>
            <person name="Lomsadze A."/>
            <person name="Malik S.B."/>
            <person name="Marsh M.E."/>
            <person name="Mackinder L."/>
            <person name="Mock T."/>
            <person name="Mueller-Roeber B."/>
            <person name="Pagarete A."/>
            <person name="Parker M."/>
            <person name="Probert I."/>
            <person name="Quesneville H."/>
            <person name="Raines C."/>
            <person name="Rensing S.A."/>
            <person name="Riano-Pachon D.M."/>
            <person name="Richier S."/>
            <person name="Rokitta S."/>
            <person name="Shiraiwa Y."/>
            <person name="Soanes D.M."/>
            <person name="van der Giezen M."/>
            <person name="Wahlund T.M."/>
            <person name="Williams B."/>
            <person name="Wilson W."/>
            <person name="Wolfe G."/>
            <person name="Wurch L.L."/>
        </authorList>
    </citation>
    <scope>NUCLEOTIDE SEQUENCE</scope>
</reference>
<evidence type="ECO:0000256" key="1">
    <source>
        <dbReference type="ARBA" id="ARBA00008601"/>
    </source>
</evidence>
<accession>A0A0D3KY10</accession>
<evidence type="ECO:0000256" key="4">
    <source>
        <dbReference type="ARBA" id="ARBA00022912"/>
    </source>
</evidence>
<protein>
    <recommendedName>
        <fullName evidence="2">protein-tyrosine-phosphatase</fullName>
        <ecNumber evidence="2">3.1.3.48</ecNumber>
    </recommendedName>
</protein>
<dbReference type="SMART" id="SM00195">
    <property type="entry name" value="DSPc"/>
    <property type="match status" value="1"/>
</dbReference>
<organism evidence="6 7">
    <name type="scientific">Emiliania huxleyi (strain CCMP1516)</name>
    <dbReference type="NCBI Taxonomy" id="280463"/>
    <lineage>
        <taxon>Eukaryota</taxon>
        <taxon>Haptista</taxon>
        <taxon>Haptophyta</taxon>
        <taxon>Prymnesiophyceae</taxon>
        <taxon>Isochrysidales</taxon>
        <taxon>Noelaerhabdaceae</taxon>
        <taxon>Emiliania</taxon>
    </lineage>
</organism>
<dbReference type="GO" id="GO:0043409">
    <property type="term" value="P:negative regulation of MAPK cascade"/>
    <property type="evidence" value="ECO:0007669"/>
    <property type="project" value="TreeGrafter"/>
</dbReference>
<sequence length="213" mass="22900">MQTTPPTRAHGRLLLAPFLNAKSLPWLRRNSVTHIVNATPDAPCLFAREFRYLRVPVEDRDGADLSSHFARCHAYASSRSAALLVAFLLREEGLGVAQALDYVRSLRASAAPRVSFLRQLREYAAGIAEAAAAGAEARGALAELDRWLGSAPPPLELALVPAELVAAVAGEGAALAVCEGRLAVSVAALGALWRGASEAWRAERRRGHERHVR</sequence>
<dbReference type="InterPro" id="IPR029021">
    <property type="entry name" value="Prot-tyrosine_phosphatase-like"/>
</dbReference>
<dbReference type="HOGENOM" id="CLU_1296455_0_0_1"/>
<reference evidence="6" key="2">
    <citation type="submission" date="2024-10" db="UniProtKB">
        <authorList>
            <consortium name="EnsemblProtists"/>
        </authorList>
    </citation>
    <scope>IDENTIFICATION</scope>
</reference>
<keyword evidence="3" id="KW-0378">Hydrolase</keyword>
<dbReference type="EC" id="3.1.3.48" evidence="2"/>